<dbReference type="Pfam" id="PF14559">
    <property type="entry name" value="TPR_19"/>
    <property type="match status" value="1"/>
</dbReference>
<keyword evidence="1" id="KW-0812">Transmembrane</keyword>
<organism evidence="2 3">
    <name type="scientific">Dactylosporangium darangshiense</name>
    <dbReference type="NCBI Taxonomy" id="579108"/>
    <lineage>
        <taxon>Bacteria</taxon>
        <taxon>Bacillati</taxon>
        <taxon>Actinomycetota</taxon>
        <taxon>Actinomycetes</taxon>
        <taxon>Micromonosporales</taxon>
        <taxon>Micromonosporaceae</taxon>
        <taxon>Dactylosporangium</taxon>
    </lineage>
</organism>
<dbReference type="Gene3D" id="1.25.40.10">
    <property type="entry name" value="Tetratricopeptide repeat domain"/>
    <property type="match status" value="1"/>
</dbReference>
<keyword evidence="1" id="KW-1133">Transmembrane helix</keyword>
<dbReference type="EMBL" id="BAABAT010000001">
    <property type="protein sequence ID" value="GAA4244330.1"/>
    <property type="molecule type" value="Genomic_DNA"/>
</dbReference>
<comment type="caution">
    <text evidence="2">The sequence shown here is derived from an EMBL/GenBank/DDBJ whole genome shotgun (WGS) entry which is preliminary data.</text>
</comment>
<feature type="transmembrane region" description="Helical" evidence="1">
    <location>
        <begin position="241"/>
        <end position="260"/>
    </location>
</feature>
<dbReference type="InterPro" id="IPR019734">
    <property type="entry name" value="TPR_rpt"/>
</dbReference>
<feature type="transmembrane region" description="Helical" evidence="1">
    <location>
        <begin position="416"/>
        <end position="432"/>
    </location>
</feature>
<evidence type="ECO:0000313" key="3">
    <source>
        <dbReference type="Proteomes" id="UP001500620"/>
    </source>
</evidence>
<feature type="transmembrane region" description="Helical" evidence="1">
    <location>
        <begin position="281"/>
        <end position="301"/>
    </location>
</feature>
<feature type="transmembrane region" description="Helical" evidence="1">
    <location>
        <begin position="453"/>
        <end position="473"/>
    </location>
</feature>
<feature type="transmembrane region" description="Helical" evidence="1">
    <location>
        <begin position="386"/>
        <end position="404"/>
    </location>
</feature>
<evidence type="ECO:0000313" key="2">
    <source>
        <dbReference type="EMBL" id="GAA4244330.1"/>
    </source>
</evidence>
<evidence type="ECO:0008006" key="4">
    <source>
        <dbReference type="Google" id="ProtNLM"/>
    </source>
</evidence>
<protein>
    <recommendedName>
        <fullName evidence="4">Tetratricopeptide repeat protein</fullName>
    </recommendedName>
</protein>
<gene>
    <name evidence="2" type="ORF">GCM10022255_006980</name>
</gene>
<name>A0ABP8CWS6_9ACTN</name>
<reference evidence="3" key="1">
    <citation type="journal article" date="2019" name="Int. J. Syst. Evol. Microbiol.">
        <title>The Global Catalogue of Microorganisms (GCM) 10K type strain sequencing project: providing services to taxonomists for standard genome sequencing and annotation.</title>
        <authorList>
            <consortium name="The Broad Institute Genomics Platform"/>
            <consortium name="The Broad Institute Genome Sequencing Center for Infectious Disease"/>
            <person name="Wu L."/>
            <person name="Ma J."/>
        </authorList>
    </citation>
    <scope>NUCLEOTIDE SEQUENCE [LARGE SCALE GENOMIC DNA]</scope>
    <source>
        <strain evidence="3">JCM 17441</strain>
    </source>
</reference>
<dbReference type="SUPFAM" id="SSF48452">
    <property type="entry name" value="TPR-like"/>
    <property type="match status" value="1"/>
</dbReference>
<evidence type="ECO:0000256" key="1">
    <source>
        <dbReference type="SAM" id="Phobius"/>
    </source>
</evidence>
<accession>A0ABP8CWS6</accession>
<dbReference type="Proteomes" id="UP001500620">
    <property type="component" value="Unassembled WGS sequence"/>
</dbReference>
<keyword evidence="3" id="KW-1185">Reference proteome</keyword>
<sequence>MTGLARATALLEIGRADAARQEVLALLADDPHDVEALCLLARTHQAENGYGPMRDAAAQAVAADPEHADAHLLLAFALVGLHEPEPAQVSALEAVRLAPEDWRAQAALALAEFNRGHRLRAFRASERAVRLAPETAGPHHIRALLFDAIGWSAAAKRSYRRALAIDPENTAALTGLGRIALTGGRLPDAAGHISAVLAAAPTDHAARTVLDRLLIGALGGWGIMSLWVAGLIGPFSRQPQYAIVALALPALWVVWVIRTWRSLSPGTRSYARQLLRTDIRARARLFGIAFTAATATAMTVTGIMQDPDGPTSYALRIAIGAHLVALLASGGAALAVDRKVAGPPHPALYPTAAVPRQRADGAAPVEAPLTTDLLTEHRESSLVARWALWMVRNGALVAAVPWLLCIDPPSPWPARAIVAAVVLVLFLANAQWSRRRLIRRPGPPNALLGLMRVPLVLGAAAQLAVIVACGVLPPSLMPLPDFIGVPAFISIAGGLLLFGGWLPWVAFRAVARLFRAPAGR</sequence>
<dbReference type="RefSeq" id="WP_345121010.1">
    <property type="nucleotide sequence ID" value="NZ_BAABAT010000001.1"/>
</dbReference>
<dbReference type="InterPro" id="IPR011990">
    <property type="entry name" value="TPR-like_helical_dom_sf"/>
</dbReference>
<proteinExistence type="predicted"/>
<feature type="transmembrane region" description="Helical" evidence="1">
    <location>
        <begin position="485"/>
        <end position="507"/>
    </location>
</feature>
<keyword evidence="1" id="KW-0472">Membrane</keyword>
<feature type="transmembrane region" description="Helical" evidence="1">
    <location>
        <begin position="213"/>
        <end position="235"/>
    </location>
</feature>
<dbReference type="SMART" id="SM00028">
    <property type="entry name" value="TPR"/>
    <property type="match status" value="5"/>
</dbReference>
<feature type="transmembrane region" description="Helical" evidence="1">
    <location>
        <begin position="313"/>
        <end position="336"/>
    </location>
</feature>